<gene>
    <name evidence="2" type="ORF">ND2E_1336</name>
</gene>
<feature type="transmembrane region" description="Helical" evidence="1">
    <location>
        <begin position="83"/>
        <end position="111"/>
    </location>
</feature>
<sequence>MKAHSADIGADLSKGIYSDVGVMRVLRFAFGVTLSCGLAYGIKWPLAFLMPVFTAMILAMPLPKPSVKASINNMMSTLKAFALGLVFSLFFLQYPIVYLIVLALVLFHLYYYLNRGGSFWFTLMSMIAILVLPMIANSNEGLAIGFSAGFVYSSWLTIVMIWLAHFVFPDPNFTQFPIKPKYSQAYSKLAATTALKSTLVVFPIAAIFISYGLSDYLLVMVFSALFILKPDLAEGKLAGQNSLLSTLLGGAFACVFYWLIVAVPQFNFYLFLLLATALFFGRHIFSGSPMAKYYSSGFIALLVIVNSAMAADSNFSEILVQRVLLICTAVFYIISALKLLERYWFKPKKTVDPT</sequence>
<feature type="transmembrane region" description="Helical" evidence="1">
    <location>
        <begin position="46"/>
        <end position="62"/>
    </location>
</feature>
<dbReference type="PATRIC" id="fig|28229.4.peg.330"/>
<evidence type="ECO:0000313" key="2">
    <source>
        <dbReference type="EMBL" id="KGJ95554.1"/>
    </source>
</evidence>
<evidence type="ECO:0000256" key="1">
    <source>
        <dbReference type="SAM" id="Phobius"/>
    </source>
</evidence>
<evidence type="ECO:0008006" key="4">
    <source>
        <dbReference type="Google" id="ProtNLM"/>
    </source>
</evidence>
<dbReference type="Pfam" id="PF11168">
    <property type="entry name" value="DUF2955"/>
    <property type="match status" value="1"/>
</dbReference>
<dbReference type="Proteomes" id="UP000029843">
    <property type="component" value="Unassembled WGS sequence"/>
</dbReference>
<feature type="transmembrane region" description="Helical" evidence="1">
    <location>
        <begin position="200"/>
        <end position="228"/>
    </location>
</feature>
<protein>
    <recommendedName>
        <fullName evidence="4">DUF2955 domain-containing protein</fullName>
    </recommendedName>
</protein>
<feature type="transmembrane region" description="Helical" evidence="1">
    <location>
        <begin position="142"/>
        <end position="168"/>
    </location>
</feature>
<reference evidence="2 3" key="1">
    <citation type="submission" date="2014-08" db="EMBL/GenBank/DDBJ databases">
        <title>Genomic and Phenotypic Diversity of Colwellia psychrerythraea strains from Disparate Marine Basins.</title>
        <authorList>
            <person name="Techtmann S.M."/>
            <person name="Stelling S.C."/>
            <person name="Utturkar S.M."/>
            <person name="Alshibli N."/>
            <person name="Harris A."/>
            <person name="Brown S.D."/>
            <person name="Hazen T.C."/>
        </authorList>
    </citation>
    <scope>NUCLEOTIDE SEQUENCE [LARGE SCALE GENOMIC DNA]</scope>
    <source>
        <strain evidence="2 3">ND2E</strain>
    </source>
</reference>
<feature type="transmembrane region" description="Helical" evidence="1">
    <location>
        <begin position="266"/>
        <end position="285"/>
    </location>
</feature>
<keyword evidence="1" id="KW-1133">Transmembrane helix</keyword>
<dbReference type="AlphaFoldDB" id="A0A099KXW9"/>
<proteinExistence type="predicted"/>
<feature type="transmembrane region" description="Helical" evidence="1">
    <location>
        <begin position="240"/>
        <end position="260"/>
    </location>
</feature>
<organism evidence="2 3">
    <name type="scientific">Colwellia psychrerythraea</name>
    <name type="common">Vibrio psychroerythus</name>
    <dbReference type="NCBI Taxonomy" id="28229"/>
    <lineage>
        <taxon>Bacteria</taxon>
        <taxon>Pseudomonadati</taxon>
        <taxon>Pseudomonadota</taxon>
        <taxon>Gammaproteobacteria</taxon>
        <taxon>Alteromonadales</taxon>
        <taxon>Colwelliaceae</taxon>
        <taxon>Colwellia</taxon>
    </lineage>
</organism>
<feature type="transmembrane region" description="Helical" evidence="1">
    <location>
        <begin position="117"/>
        <end position="135"/>
    </location>
</feature>
<keyword evidence="1" id="KW-0472">Membrane</keyword>
<dbReference type="EMBL" id="JQED01000003">
    <property type="protein sequence ID" value="KGJ95554.1"/>
    <property type="molecule type" value="Genomic_DNA"/>
</dbReference>
<dbReference type="InterPro" id="IPR022604">
    <property type="entry name" value="DUF2955"/>
</dbReference>
<keyword evidence="1" id="KW-0812">Transmembrane</keyword>
<evidence type="ECO:0000313" key="3">
    <source>
        <dbReference type="Proteomes" id="UP000029843"/>
    </source>
</evidence>
<feature type="transmembrane region" description="Helical" evidence="1">
    <location>
        <begin position="323"/>
        <end position="340"/>
    </location>
</feature>
<feature type="transmembrane region" description="Helical" evidence="1">
    <location>
        <begin position="21"/>
        <end position="40"/>
    </location>
</feature>
<comment type="caution">
    <text evidence="2">The sequence shown here is derived from an EMBL/GenBank/DDBJ whole genome shotgun (WGS) entry which is preliminary data.</text>
</comment>
<feature type="transmembrane region" description="Helical" evidence="1">
    <location>
        <begin position="292"/>
        <end position="311"/>
    </location>
</feature>
<name>A0A099KXW9_COLPS</name>
<accession>A0A099KXW9</accession>